<evidence type="ECO:0000313" key="1">
    <source>
        <dbReference type="EMBL" id="CAH1230637.1"/>
    </source>
</evidence>
<reference evidence="1" key="1">
    <citation type="submission" date="2022-01" db="EMBL/GenBank/DDBJ databases">
        <authorList>
            <person name="Braso-Vives M."/>
        </authorList>
    </citation>
    <scope>NUCLEOTIDE SEQUENCE</scope>
</reference>
<protein>
    <submittedName>
        <fullName evidence="1">Hypp325 protein</fullName>
    </submittedName>
</protein>
<dbReference type="Proteomes" id="UP000838412">
    <property type="component" value="Chromosome 1"/>
</dbReference>
<organism evidence="1 2">
    <name type="scientific">Branchiostoma lanceolatum</name>
    <name type="common">Common lancelet</name>
    <name type="synonym">Amphioxus lanceolatum</name>
    <dbReference type="NCBI Taxonomy" id="7740"/>
    <lineage>
        <taxon>Eukaryota</taxon>
        <taxon>Metazoa</taxon>
        <taxon>Chordata</taxon>
        <taxon>Cephalochordata</taxon>
        <taxon>Leptocardii</taxon>
        <taxon>Amphioxiformes</taxon>
        <taxon>Branchiostomatidae</taxon>
        <taxon>Branchiostoma</taxon>
    </lineage>
</organism>
<proteinExistence type="predicted"/>
<gene>
    <name evidence="1" type="primary">Hypp325</name>
    <name evidence="1" type="ORF">BLAG_LOCUS1110</name>
</gene>
<keyword evidence="2" id="KW-1185">Reference proteome</keyword>
<dbReference type="EMBL" id="OV696686">
    <property type="protein sequence ID" value="CAH1230637.1"/>
    <property type="molecule type" value="Genomic_DNA"/>
</dbReference>
<name>A0A8J9VCL4_BRALA</name>
<accession>A0A8J9VCL4</accession>
<evidence type="ECO:0000313" key="2">
    <source>
        <dbReference type="Proteomes" id="UP000838412"/>
    </source>
</evidence>
<dbReference type="AlphaFoldDB" id="A0A8J9VCL4"/>
<sequence length="146" mass="15924">MVSSDSSALSEKTAPFSIRSIKPVSDSTQALHPRHMLLSPLPFVAQSPYEGGGSECELSPHRKPWINSRGLNSLHNTAVRRVVPMMTAEAMGGRPRRCPTVFPVLITVLLTLCLRGQAEQCPGRIAVLNGDAQVWVCCSLIDRRFG</sequence>